<evidence type="ECO:0000256" key="1">
    <source>
        <dbReference type="SAM" id="Phobius"/>
    </source>
</evidence>
<evidence type="ECO:0000313" key="3">
    <source>
        <dbReference type="EnsemblMetazoa" id="XP_016977195.1"/>
    </source>
</evidence>
<protein>
    <submittedName>
        <fullName evidence="5">Uncharacterized protein LOC108043142 isoform X1</fullName>
    </submittedName>
</protein>
<keyword evidence="4" id="KW-1185">Reference proteome</keyword>
<feature type="transmembrane region" description="Helical" evidence="1">
    <location>
        <begin position="214"/>
        <end position="232"/>
    </location>
</feature>
<dbReference type="InterPro" id="IPR012674">
    <property type="entry name" value="Calycin"/>
</dbReference>
<accession>A0A6P4EGA7</accession>
<dbReference type="OrthoDB" id="7816615at2759"/>
<dbReference type="EnsemblMetazoa" id="XM_017121706.2">
    <property type="protein sequence ID" value="XP_016977195.1"/>
    <property type="gene ID" value="LOC108043142"/>
</dbReference>
<proteinExistence type="predicted"/>
<reference evidence="3" key="3">
    <citation type="submission" date="2025-05" db="UniProtKB">
        <authorList>
            <consortium name="EnsemblMetazoa"/>
        </authorList>
    </citation>
    <scope>IDENTIFICATION</scope>
</reference>
<gene>
    <name evidence="5" type="primary">LOC108043142</name>
    <name evidence="3" type="synonym">108043142</name>
</gene>
<evidence type="ECO:0000256" key="2">
    <source>
        <dbReference type="SAM" id="SignalP"/>
    </source>
</evidence>
<reference evidence="5" key="2">
    <citation type="submission" date="2025-04" db="UniProtKB">
        <authorList>
            <consortium name="RefSeq"/>
        </authorList>
    </citation>
    <scope>IDENTIFICATION</scope>
</reference>
<evidence type="ECO:0000313" key="5">
    <source>
        <dbReference type="RefSeq" id="XP_016977195.1"/>
    </source>
</evidence>
<dbReference type="SUPFAM" id="SSF50814">
    <property type="entry name" value="Lipocalins"/>
    <property type="match status" value="1"/>
</dbReference>
<reference evidence="4" key="1">
    <citation type="journal article" date="2021" name="Elife">
        <title>Highly contiguous assemblies of 101 drosophilid genomes.</title>
        <authorList>
            <person name="Kim B.Y."/>
            <person name="Wang J.R."/>
            <person name="Miller D.E."/>
            <person name="Barmina O."/>
            <person name="Delaney E."/>
            <person name="Thompson A."/>
            <person name="Comeault A.A."/>
            <person name="Peede D."/>
            <person name="D'Agostino E.R."/>
            <person name="Pelaez J."/>
            <person name="Aguilar J.M."/>
            <person name="Haji D."/>
            <person name="Matsunaga T."/>
            <person name="Armstrong E.E."/>
            <person name="Zych M."/>
            <person name="Ogawa Y."/>
            <person name="Stamenkovic-Radak M."/>
            <person name="Jelic M."/>
            <person name="Veselinovic M.S."/>
            <person name="Tanaskovic M."/>
            <person name="Eric P."/>
            <person name="Gao J.J."/>
            <person name="Katoh T.K."/>
            <person name="Toda M.J."/>
            <person name="Watabe H."/>
            <person name="Watada M."/>
            <person name="Davis J.S."/>
            <person name="Moyle L.C."/>
            <person name="Manoli G."/>
            <person name="Bertolini E."/>
            <person name="Kostal V."/>
            <person name="Hawley R.S."/>
            <person name="Takahashi A."/>
            <person name="Jones C.D."/>
            <person name="Price D.K."/>
            <person name="Whiteman N."/>
            <person name="Kopp A."/>
            <person name="Matute D.R."/>
            <person name="Petrov D.A."/>
        </authorList>
    </citation>
    <scope>NUCLEOTIDE SEQUENCE [LARGE SCALE GENOMIC DNA]</scope>
</reference>
<evidence type="ECO:0000313" key="4">
    <source>
        <dbReference type="Proteomes" id="UP001652680"/>
    </source>
</evidence>
<name>A0A6P4EGA7_DRORH</name>
<feature type="signal peptide" evidence="2">
    <location>
        <begin position="1"/>
        <end position="25"/>
    </location>
</feature>
<dbReference type="CDD" id="cd00301">
    <property type="entry name" value="lipocalin_FABP"/>
    <property type="match status" value="1"/>
</dbReference>
<dbReference type="AlphaFoldDB" id="A0A6P4EGA7"/>
<dbReference type="Gene3D" id="2.40.128.20">
    <property type="match status" value="1"/>
</dbReference>
<sequence length="237" mass="26018">MSARTYALGLICLLVFLLGSSTTQAQASDYVELCNLTSSIAVDLSQLSGIWWEVARQPSATDFCTEVNITVLPNQVQDNVLIDTTYAVSPDYPWVNQTMNATITVENVTIEQDGFNFTYWNPPGYTPYTVYKVLYTDYTDATLICGYTNQTDMSTSFGIILSRDRVLTTDALNKLESFAFGLSSNFLNGTMSVITQGESFIPSSCYAPSGADPSTIVSMLLIALAFIIVNCVDRQLI</sequence>
<keyword evidence="1" id="KW-0812">Transmembrane</keyword>
<feature type="chain" id="PRO_5028011069" evidence="2">
    <location>
        <begin position="26"/>
        <end position="237"/>
    </location>
</feature>
<dbReference type="GeneID" id="108043142"/>
<keyword evidence="2" id="KW-0732">Signal</keyword>
<keyword evidence="1" id="KW-1133">Transmembrane helix</keyword>
<dbReference type="RefSeq" id="XP_016977195.1">
    <property type="nucleotide sequence ID" value="XM_017121706.1"/>
</dbReference>
<dbReference type="Proteomes" id="UP001652680">
    <property type="component" value="Unassembled WGS sequence"/>
</dbReference>
<keyword evidence="1" id="KW-0472">Membrane</keyword>
<organism evidence="5">
    <name type="scientific">Drosophila rhopaloa</name>
    <name type="common">Fruit fly</name>
    <dbReference type="NCBI Taxonomy" id="1041015"/>
    <lineage>
        <taxon>Eukaryota</taxon>
        <taxon>Metazoa</taxon>
        <taxon>Ecdysozoa</taxon>
        <taxon>Arthropoda</taxon>
        <taxon>Hexapoda</taxon>
        <taxon>Insecta</taxon>
        <taxon>Pterygota</taxon>
        <taxon>Neoptera</taxon>
        <taxon>Endopterygota</taxon>
        <taxon>Diptera</taxon>
        <taxon>Brachycera</taxon>
        <taxon>Muscomorpha</taxon>
        <taxon>Ephydroidea</taxon>
        <taxon>Drosophilidae</taxon>
        <taxon>Drosophila</taxon>
        <taxon>Sophophora</taxon>
    </lineage>
</organism>